<organism evidence="2 3">
    <name type="scientific">Devosia albogilva</name>
    <dbReference type="NCBI Taxonomy" id="429726"/>
    <lineage>
        <taxon>Bacteria</taxon>
        <taxon>Pseudomonadati</taxon>
        <taxon>Pseudomonadota</taxon>
        <taxon>Alphaproteobacteria</taxon>
        <taxon>Hyphomicrobiales</taxon>
        <taxon>Devosiaceae</taxon>
        <taxon>Devosia</taxon>
    </lineage>
</organism>
<evidence type="ECO:0000313" key="2">
    <source>
        <dbReference type="EMBL" id="MFD2648812.1"/>
    </source>
</evidence>
<keyword evidence="3" id="KW-1185">Reference proteome</keyword>
<dbReference type="RefSeq" id="WP_386834125.1">
    <property type="nucleotide sequence ID" value="NZ_JBHUNP010000001.1"/>
</dbReference>
<dbReference type="EMBL" id="JBHUNP010000001">
    <property type="protein sequence ID" value="MFD2648812.1"/>
    <property type="molecule type" value="Genomic_DNA"/>
</dbReference>
<protein>
    <submittedName>
        <fullName evidence="2">DUF1127 domain-containing protein</fullName>
    </submittedName>
</protein>
<accession>A0ABW5QM32</accession>
<comment type="caution">
    <text evidence="2">The sequence shown here is derived from an EMBL/GenBank/DDBJ whole genome shotgun (WGS) entry which is preliminary data.</text>
</comment>
<feature type="domain" description="YjiS-like" evidence="1">
    <location>
        <begin position="6"/>
        <end position="41"/>
    </location>
</feature>
<proteinExistence type="predicted"/>
<dbReference type="Proteomes" id="UP001597521">
    <property type="component" value="Unassembled WGS sequence"/>
</dbReference>
<evidence type="ECO:0000259" key="1">
    <source>
        <dbReference type="Pfam" id="PF06568"/>
    </source>
</evidence>
<reference evidence="3" key="1">
    <citation type="journal article" date="2019" name="Int. J. Syst. Evol. Microbiol.">
        <title>The Global Catalogue of Microorganisms (GCM) 10K type strain sequencing project: providing services to taxonomists for standard genome sequencing and annotation.</title>
        <authorList>
            <consortium name="The Broad Institute Genomics Platform"/>
            <consortium name="The Broad Institute Genome Sequencing Center for Infectious Disease"/>
            <person name="Wu L."/>
            <person name="Ma J."/>
        </authorList>
    </citation>
    <scope>NUCLEOTIDE SEQUENCE [LARGE SCALE GENOMIC DNA]</scope>
    <source>
        <strain evidence="3">CCM 7427</strain>
    </source>
</reference>
<dbReference type="Pfam" id="PF06568">
    <property type="entry name" value="YjiS-like"/>
    <property type="match status" value="1"/>
</dbReference>
<evidence type="ECO:0000313" key="3">
    <source>
        <dbReference type="Proteomes" id="UP001597521"/>
    </source>
</evidence>
<gene>
    <name evidence="2" type="ORF">ACFSX5_13555</name>
</gene>
<dbReference type="InterPro" id="IPR009506">
    <property type="entry name" value="YjiS-like"/>
</dbReference>
<sequence length="48" mass="5702">MLFSTLFNRLANLQQRRRTTIQLSALSDRQLQELGISRQDILEASRRR</sequence>
<name>A0ABW5QM32_9HYPH</name>